<evidence type="ECO:0000313" key="4">
    <source>
        <dbReference type="RefSeq" id="XP_016980452.1"/>
    </source>
</evidence>
<feature type="region of interest" description="Disordered" evidence="1">
    <location>
        <begin position="1218"/>
        <end position="1280"/>
    </location>
</feature>
<organism evidence="4">
    <name type="scientific">Drosophila rhopaloa</name>
    <name type="common">Fruit fly</name>
    <dbReference type="NCBI Taxonomy" id="1041015"/>
    <lineage>
        <taxon>Eukaryota</taxon>
        <taxon>Metazoa</taxon>
        <taxon>Ecdysozoa</taxon>
        <taxon>Arthropoda</taxon>
        <taxon>Hexapoda</taxon>
        <taxon>Insecta</taxon>
        <taxon>Pterygota</taxon>
        <taxon>Neoptera</taxon>
        <taxon>Endopterygota</taxon>
        <taxon>Diptera</taxon>
        <taxon>Brachycera</taxon>
        <taxon>Muscomorpha</taxon>
        <taxon>Ephydroidea</taxon>
        <taxon>Drosophilidae</taxon>
        <taxon>Drosophila</taxon>
        <taxon>Sophophora</taxon>
    </lineage>
</organism>
<feature type="region of interest" description="Disordered" evidence="1">
    <location>
        <begin position="629"/>
        <end position="663"/>
    </location>
</feature>
<feature type="compositionally biased region" description="Polar residues" evidence="1">
    <location>
        <begin position="189"/>
        <end position="200"/>
    </location>
</feature>
<reference evidence="3" key="1">
    <citation type="journal article" date="2021" name="Elife">
        <title>Highly contiguous assemblies of 101 drosophilid genomes.</title>
        <authorList>
            <person name="Kim B.Y."/>
            <person name="Wang J.R."/>
            <person name="Miller D.E."/>
            <person name="Barmina O."/>
            <person name="Delaney E."/>
            <person name="Thompson A."/>
            <person name="Comeault A.A."/>
            <person name="Peede D."/>
            <person name="D'Agostino E.R."/>
            <person name="Pelaez J."/>
            <person name="Aguilar J.M."/>
            <person name="Haji D."/>
            <person name="Matsunaga T."/>
            <person name="Armstrong E.E."/>
            <person name="Zych M."/>
            <person name="Ogawa Y."/>
            <person name="Stamenkovic-Radak M."/>
            <person name="Jelic M."/>
            <person name="Veselinovic M.S."/>
            <person name="Tanaskovic M."/>
            <person name="Eric P."/>
            <person name="Gao J.J."/>
            <person name="Katoh T.K."/>
            <person name="Toda M.J."/>
            <person name="Watabe H."/>
            <person name="Watada M."/>
            <person name="Davis J.S."/>
            <person name="Moyle L.C."/>
            <person name="Manoli G."/>
            <person name="Bertolini E."/>
            <person name="Kostal V."/>
            <person name="Hawley R.S."/>
            <person name="Takahashi A."/>
            <person name="Jones C.D."/>
            <person name="Price D.K."/>
            <person name="Whiteman N."/>
            <person name="Kopp A."/>
            <person name="Matute D.R."/>
            <person name="Petrov D.A."/>
        </authorList>
    </citation>
    <scope>NUCLEOTIDE SEQUENCE [LARGE SCALE GENOMIC DNA]</scope>
</reference>
<feature type="region of interest" description="Disordered" evidence="1">
    <location>
        <begin position="1293"/>
        <end position="1330"/>
    </location>
</feature>
<feature type="region of interest" description="Disordered" evidence="1">
    <location>
        <begin position="843"/>
        <end position="878"/>
    </location>
</feature>
<evidence type="ECO:0000256" key="1">
    <source>
        <dbReference type="SAM" id="MobiDB-lite"/>
    </source>
</evidence>
<feature type="region of interest" description="Disordered" evidence="1">
    <location>
        <begin position="580"/>
        <end position="616"/>
    </location>
</feature>
<feature type="compositionally biased region" description="Polar residues" evidence="1">
    <location>
        <begin position="864"/>
        <end position="878"/>
    </location>
</feature>
<feature type="compositionally biased region" description="Polar residues" evidence="1">
    <location>
        <begin position="1258"/>
        <end position="1275"/>
    </location>
</feature>
<feature type="region of interest" description="Disordered" evidence="1">
    <location>
        <begin position="1055"/>
        <end position="1090"/>
    </location>
</feature>
<gene>
    <name evidence="4" type="primary">LOC108045595</name>
    <name evidence="2" type="synonym">108045595</name>
</gene>
<dbReference type="EnsemblMetazoa" id="XM_017124963.2">
    <property type="protein sequence ID" value="XP_016980452.1"/>
    <property type="gene ID" value="LOC108045595"/>
</dbReference>
<feature type="region of interest" description="Disordered" evidence="1">
    <location>
        <begin position="174"/>
        <end position="228"/>
    </location>
</feature>
<sequence>MCNLNQVYGSLQRYHYPCCRQKMHPCFCKRDKPLLSYGSKSKIMVDTDKQQNSKESEREECGPCPLNCLLKCPLPQKTTRNGSKNNSECLKTSSFGKVTPRTSITGKKASKASPIQTSLNKKCYISNSLTSQGNQRYKGSCICSTTEEKELLAAKNSKCCARSTMMLYPTKVAQKNRTPSEANKKNRTTPKSTPEIEQNQKAIVKVKPKTKRKKPKGKKMPTRSTAGDDEDDGIWFECNLPFRVNIPFPISVKNMFQSYPGKSNPQIFKALVPAVKFQQDKTIEMPWPAEFLMHRSLPPPIPESNLSISKPISYTKKKGLKRGKKPCPCETSTQTIEEESDPVLCCLEQIRNQLATKSADAEDKNIIRCFAEKSTNVRSILKPKNETDVQIIKTSPSIKSLLDEKIETAEQPKLVNISSASSQKNSSKNTLLQPLPETIIIRKKENNLSKMLSKSGPESSILSIVSQKKSHGKSFVGKNSKSDKPMQNGDLQKSKDAEKEKDLINNPALVSMMSGSICQPHFKYGYFMPRWQYSRRHQCYQSCWQYYHMQNRMSNDTAVDITSRSGSSVQVTKLKSEIGSQIGTNSRSNQEPISLPCNEYPQCDSDNPNTSTMASSNCDYMERSLKSTKSSYKASDKSVLPINPSDRMYNPEESPRSSKSQCSKELSQKIQQNISSSETKKLSIKIYRKSSENISSSILKHGSKSVKSSKANDLIGIKTRNKETSRGRIRNKQIEQHSNRITSGGTVISKGLTNFKRGCKINKMSEETQLNSSRALKSEQNSCEIYERERDNSKNSEQLVCERNSEQKKLHGNEKLNMSNNSIKQHIKQGSSSDSFKTDQAITDINESSSGSSSSKNSDKTKSLESYSSNGENISYGQISENGKDQLEIICAICDMIKNSIADQETKNGPHPQNSPTDQVIYFNKPRSQSAPNQRKNISGIESNLCQLPEIPEFVYRKQNCTESPKCSENVLVLQDETCESESEEGHYNYVSHYRMEKGGQDTSMTSCRGCQTPDYSINAECCRGCQTPDYSINADIVNQLRVEDEYCNPVQRQKLPFTPSKNQRPDDLKISQQDQIRQNPPPAVIPIRTNDGDKWRELKAKLTLLMPNQLQMAPKTCRVHSQNALPCQDVHGQPGIAHQKEFVNDKLVFSSSQLLSTNSRDTNLARKNSKRTKNTKMRKVIWKIPKAKMSQSQGNDCVIVFRRSVRPNTTSKISDRTFEQNNSCSQSHEKYDQNSRQHSFVTKFSVGEGKKNPRYVKQSNYPGSNTSLESNGRSKFQGKPSYMVHQGFQKVQKASGFQPQGKPDTYHGERSKNPRNEESHTMYGQFDFRYNPNNKDSHLKWKRVRSPAISQAGGYTPTQPNEFQNVVPLGDSSAKKTIARSNETMRSTDVETLETVTLMQPRKLSNTESARINDNDLGIGKTFLMATRTPCNRENLLQACGRPPCTFCPHQYTGIPPGLQQGFMVSQPPYHPKNFIDPRDQWTTSSASSQVMQAPLQQPPIQMMDPHQTTNCLHRQFQEPVYPFNPHNSFYCPQSLKENINMLPEGFYDQTVNKYKITRMDSNFQPPSMRSEYLYALQAQQQSFLRHPGSPLSNQLPQQLVMGSVPDPNRSLIQDQLQNQHTMFYPQQNVKLDDNHQSEYHI</sequence>
<keyword evidence="3" id="KW-1185">Reference proteome</keyword>
<feature type="compositionally biased region" description="Polar residues" evidence="1">
    <location>
        <begin position="604"/>
        <end position="616"/>
    </location>
</feature>
<reference evidence="2" key="3">
    <citation type="submission" date="2025-05" db="UniProtKB">
        <authorList>
            <consortium name="EnsemblMetazoa"/>
        </authorList>
    </citation>
    <scope>IDENTIFICATION</scope>
</reference>
<accession>A0A6P4EQT0</accession>
<feature type="compositionally biased region" description="Polar residues" evidence="1">
    <location>
        <begin position="580"/>
        <end position="592"/>
    </location>
</feature>
<dbReference type="OrthoDB" id="7872381at2759"/>
<feature type="compositionally biased region" description="Basic residues" evidence="1">
    <location>
        <begin position="204"/>
        <end position="221"/>
    </location>
</feature>
<evidence type="ECO:0000313" key="2">
    <source>
        <dbReference type="EnsemblMetazoa" id="XP_016980452.1"/>
    </source>
</evidence>
<evidence type="ECO:0000313" key="3">
    <source>
        <dbReference type="Proteomes" id="UP001652680"/>
    </source>
</evidence>
<proteinExistence type="predicted"/>
<feature type="compositionally biased region" description="Basic and acidic residues" evidence="1">
    <location>
        <begin position="803"/>
        <end position="814"/>
    </location>
</feature>
<dbReference type="Proteomes" id="UP001652680">
    <property type="component" value="Unassembled WGS sequence"/>
</dbReference>
<feature type="compositionally biased region" description="Basic and acidic residues" evidence="1">
    <location>
        <begin position="1305"/>
        <end position="1321"/>
    </location>
</feature>
<protein>
    <submittedName>
        <fullName evidence="4">Uncharacterized protein LOC108045595 isoform X1</fullName>
    </submittedName>
</protein>
<name>A0A6P4EQT0_DRORH</name>
<feature type="region of interest" description="Disordered" evidence="1">
    <location>
        <begin position="787"/>
        <end position="817"/>
    </location>
</feature>
<reference evidence="4" key="2">
    <citation type="submission" date="2025-04" db="UniProtKB">
        <authorList>
            <consortium name="RefSeq"/>
        </authorList>
    </citation>
    <scope>IDENTIFICATION</scope>
</reference>
<dbReference type="RefSeq" id="XP_016980452.1">
    <property type="nucleotide sequence ID" value="XM_017124963.1"/>
</dbReference>
<dbReference type="GeneID" id="108045595"/>
<feature type="region of interest" description="Disordered" evidence="1">
    <location>
        <begin position="472"/>
        <end position="500"/>
    </location>
</feature>